<dbReference type="InterPro" id="IPR015943">
    <property type="entry name" value="WD40/YVTN_repeat-like_dom_sf"/>
</dbReference>
<dbReference type="PANTHER" id="PTHR32303">
    <property type="entry name" value="QUINOPROTEIN ALCOHOL DEHYDROGENASE (CYTOCHROME C)"/>
    <property type="match status" value="1"/>
</dbReference>
<reference evidence="1" key="2">
    <citation type="submission" date="2023-05" db="EMBL/GenBank/DDBJ databases">
        <authorList>
            <consortium name="Lawrence Berkeley National Laboratory"/>
            <person name="Steindorff A."/>
            <person name="Hensen N."/>
            <person name="Bonometti L."/>
            <person name="Westerberg I."/>
            <person name="Brannstrom I.O."/>
            <person name="Guillou S."/>
            <person name="Cros-Aarteil S."/>
            <person name="Calhoun S."/>
            <person name="Haridas S."/>
            <person name="Kuo A."/>
            <person name="Mondo S."/>
            <person name="Pangilinan J."/>
            <person name="Riley R."/>
            <person name="Labutti K."/>
            <person name="Andreopoulos B."/>
            <person name="Lipzen A."/>
            <person name="Chen C."/>
            <person name="Yanf M."/>
            <person name="Daum C."/>
            <person name="Ng V."/>
            <person name="Clum A."/>
            <person name="Ohm R."/>
            <person name="Martin F."/>
            <person name="Silar P."/>
            <person name="Natvig D."/>
            <person name="Lalanne C."/>
            <person name="Gautier V."/>
            <person name="Ament-Velasquez S.L."/>
            <person name="Kruys A."/>
            <person name="Hutchinson M.I."/>
            <person name="Powell A.J."/>
            <person name="Barry K."/>
            <person name="Miller A.N."/>
            <person name="Grigoriev I.V."/>
            <person name="Debuchy R."/>
            <person name="Gladieux P."/>
            <person name="Thoren M.H."/>
            <person name="Johannesson H."/>
        </authorList>
    </citation>
    <scope>NUCLEOTIDE SEQUENCE</scope>
    <source>
        <strain evidence="1">CBS 532.94</strain>
    </source>
</reference>
<evidence type="ECO:0000313" key="2">
    <source>
        <dbReference type="Proteomes" id="UP001303760"/>
    </source>
</evidence>
<protein>
    <submittedName>
        <fullName evidence="1">Uncharacterized protein</fullName>
    </submittedName>
</protein>
<comment type="caution">
    <text evidence="1">The sequence shown here is derived from an EMBL/GenBank/DDBJ whole genome shotgun (WGS) entry which is preliminary data.</text>
</comment>
<dbReference type="SUPFAM" id="SSF50998">
    <property type="entry name" value="Quinoprotein alcohol dehydrogenase-like"/>
    <property type="match status" value="1"/>
</dbReference>
<evidence type="ECO:0000313" key="1">
    <source>
        <dbReference type="EMBL" id="KAK4234541.1"/>
    </source>
</evidence>
<dbReference type="EMBL" id="MU860356">
    <property type="protein sequence ID" value="KAK4234541.1"/>
    <property type="molecule type" value="Genomic_DNA"/>
</dbReference>
<gene>
    <name evidence="1" type="ORF">C8A03DRAFT_37684</name>
</gene>
<name>A0AAN7H4I5_9PEZI</name>
<reference evidence="1" key="1">
    <citation type="journal article" date="2023" name="Mol. Phylogenet. Evol.">
        <title>Genome-scale phylogeny and comparative genomics of the fungal order Sordariales.</title>
        <authorList>
            <person name="Hensen N."/>
            <person name="Bonometti L."/>
            <person name="Westerberg I."/>
            <person name="Brannstrom I.O."/>
            <person name="Guillou S."/>
            <person name="Cros-Aarteil S."/>
            <person name="Calhoun S."/>
            <person name="Haridas S."/>
            <person name="Kuo A."/>
            <person name="Mondo S."/>
            <person name="Pangilinan J."/>
            <person name="Riley R."/>
            <person name="LaButti K."/>
            <person name="Andreopoulos B."/>
            <person name="Lipzen A."/>
            <person name="Chen C."/>
            <person name="Yan M."/>
            <person name="Daum C."/>
            <person name="Ng V."/>
            <person name="Clum A."/>
            <person name="Steindorff A."/>
            <person name="Ohm R.A."/>
            <person name="Martin F."/>
            <person name="Silar P."/>
            <person name="Natvig D.O."/>
            <person name="Lalanne C."/>
            <person name="Gautier V."/>
            <person name="Ament-Velasquez S.L."/>
            <person name="Kruys A."/>
            <person name="Hutchinson M.I."/>
            <person name="Powell A.J."/>
            <person name="Barry K."/>
            <person name="Miller A.N."/>
            <person name="Grigoriev I.V."/>
            <person name="Debuchy R."/>
            <person name="Gladieux P."/>
            <person name="Hiltunen Thoren M."/>
            <person name="Johannesson H."/>
        </authorList>
    </citation>
    <scope>NUCLEOTIDE SEQUENCE</scope>
    <source>
        <strain evidence="1">CBS 532.94</strain>
    </source>
</reference>
<dbReference type="Gene3D" id="2.130.10.10">
    <property type="entry name" value="YVTN repeat-like/Quinoprotein amine dehydrogenase"/>
    <property type="match status" value="1"/>
</dbReference>
<dbReference type="Proteomes" id="UP001303760">
    <property type="component" value="Unassembled WGS sequence"/>
</dbReference>
<accession>A0AAN7H4I5</accession>
<dbReference type="PANTHER" id="PTHR32303:SF10">
    <property type="entry name" value="OUTER MEMBRANE PROTEIN ASSEMBLY FACTOR BAMB"/>
    <property type="match status" value="1"/>
</dbReference>
<proteinExistence type="predicted"/>
<sequence>MNAPCNPGQLPPPRSYPAARYNTTPTWNGSFVALDYTTCALPWTLNATQLIRHYGALLRDQARATYQPSRNSPQIDGDMLFFGTQAHALVLAVNRHSGAVLDMLRINSHPFAVITISPTIYLPGHPLRQNLQLRGGRPLFFPDYQCYTFTGNAAALTFSLRRCKLILRWSIGEVK</sequence>
<dbReference type="InterPro" id="IPR011047">
    <property type="entry name" value="Quinoprotein_ADH-like_sf"/>
</dbReference>
<dbReference type="AlphaFoldDB" id="A0AAN7H4I5"/>
<keyword evidence="2" id="KW-1185">Reference proteome</keyword>
<organism evidence="1 2">
    <name type="scientific">Achaetomium macrosporum</name>
    <dbReference type="NCBI Taxonomy" id="79813"/>
    <lineage>
        <taxon>Eukaryota</taxon>
        <taxon>Fungi</taxon>
        <taxon>Dikarya</taxon>
        <taxon>Ascomycota</taxon>
        <taxon>Pezizomycotina</taxon>
        <taxon>Sordariomycetes</taxon>
        <taxon>Sordariomycetidae</taxon>
        <taxon>Sordariales</taxon>
        <taxon>Chaetomiaceae</taxon>
        <taxon>Achaetomium</taxon>
    </lineage>
</organism>